<proteinExistence type="predicted"/>
<protein>
    <submittedName>
        <fullName evidence="1">Uncharacterized protein</fullName>
    </submittedName>
</protein>
<dbReference type="Proteomes" id="UP000646827">
    <property type="component" value="Unassembled WGS sequence"/>
</dbReference>
<comment type="caution">
    <text evidence="1">The sequence shown here is derived from an EMBL/GenBank/DDBJ whole genome shotgun (WGS) entry which is preliminary data.</text>
</comment>
<evidence type="ECO:0000313" key="2">
    <source>
        <dbReference type="Proteomes" id="UP000646827"/>
    </source>
</evidence>
<gene>
    <name evidence="1" type="ORF">INT45_010408</name>
</gene>
<organism evidence="1 2">
    <name type="scientific">Circinella minor</name>
    <dbReference type="NCBI Taxonomy" id="1195481"/>
    <lineage>
        <taxon>Eukaryota</taxon>
        <taxon>Fungi</taxon>
        <taxon>Fungi incertae sedis</taxon>
        <taxon>Mucoromycota</taxon>
        <taxon>Mucoromycotina</taxon>
        <taxon>Mucoromycetes</taxon>
        <taxon>Mucorales</taxon>
        <taxon>Lichtheimiaceae</taxon>
        <taxon>Circinella</taxon>
    </lineage>
</organism>
<keyword evidence="2" id="KW-1185">Reference proteome</keyword>
<dbReference type="AlphaFoldDB" id="A0A8H7VK56"/>
<accession>A0A8H7VK56</accession>
<reference evidence="1 2" key="1">
    <citation type="submission" date="2020-12" db="EMBL/GenBank/DDBJ databases">
        <title>Metabolic potential, ecology and presence of endohyphal bacteria is reflected in genomic diversity of Mucoromycotina.</title>
        <authorList>
            <person name="Muszewska A."/>
            <person name="Okrasinska A."/>
            <person name="Steczkiewicz K."/>
            <person name="Drgas O."/>
            <person name="Orlowska M."/>
            <person name="Perlinska-Lenart U."/>
            <person name="Aleksandrzak-Piekarczyk T."/>
            <person name="Szatraj K."/>
            <person name="Zielenkiewicz U."/>
            <person name="Pilsyk S."/>
            <person name="Malc E."/>
            <person name="Mieczkowski P."/>
            <person name="Kruszewska J.S."/>
            <person name="Biernat P."/>
            <person name="Pawlowska J."/>
        </authorList>
    </citation>
    <scope>NUCLEOTIDE SEQUENCE [LARGE SCALE GENOMIC DNA]</scope>
    <source>
        <strain evidence="1 2">CBS 142.35</strain>
    </source>
</reference>
<name>A0A8H7VK56_9FUNG</name>
<dbReference type="EMBL" id="JAEPRB010000177">
    <property type="protein sequence ID" value="KAG2219488.1"/>
    <property type="molecule type" value="Genomic_DNA"/>
</dbReference>
<evidence type="ECO:0000313" key="1">
    <source>
        <dbReference type="EMBL" id="KAG2219488.1"/>
    </source>
</evidence>
<sequence length="70" mass="7934">MHQLDHILNLLPKSEVGLIMGKWKTVWPALIQVLREIDFLSHPDDIFDEDEPAPEEALEFLAPPSSTSPD</sequence>
<dbReference type="OrthoDB" id="2284923at2759"/>